<gene>
    <name evidence="2" type="ORF">ACFSCX_02350</name>
</gene>
<keyword evidence="3" id="KW-1185">Reference proteome</keyword>
<dbReference type="SUPFAM" id="SSF52540">
    <property type="entry name" value="P-loop containing nucleoside triphosphate hydrolases"/>
    <property type="match status" value="1"/>
</dbReference>
<evidence type="ECO:0000259" key="1">
    <source>
        <dbReference type="PROSITE" id="PS50052"/>
    </source>
</evidence>
<dbReference type="InterPro" id="IPR008145">
    <property type="entry name" value="GK/Ca_channel_bsu"/>
</dbReference>
<accession>A0ABW4LJI6</accession>
<name>A0ABW4LJI6_9BACI</name>
<dbReference type="EMBL" id="JBHUEM010000003">
    <property type="protein sequence ID" value="MFD1735395.1"/>
    <property type="molecule type" value="Genomic_DNA"/>
</dbReference>
<feature type="domain" description="Guanylate kinase-like" evidence="1">
    <location>
        <begin position="6"/>
        <end position="191"/>
    </location>
</feature>
<dbReference type="Gene3D" id="3.40.50.300">
    <property type="entry name" value="P-loop containing nucleotide triphosphate hydrolases"/>
    <property type="match status" value="1"/>
</dbReference>
<organism evidence="2 3">
    <name type="scientific">Bacillus salitolerans</name>
    <dbReference type="NCBI Taxonomy" id="1437434"/>
    <lineage>
        <taxon>Bacteria</taxon>
        <taxon>Bacillati</taxon>
        <taxon>Bacillota</taxon>
        <taxon>Bacilli</taxon>
        <taxon>Bacillales</taxon>
        <taxon>Bacillaceae</taxon>
        <taxon>Bacillus</taxon>
    </lineage>
</organism>
<proteinExistence type="predicted"/>
<reference evidence="3" key="1">
    <citation type="journal article" date="2019" name="Int. J. Syst. Evol. Microbiol.">
        <title>The Global Catalogue of Microorganisms (GCM) 10K type strain sequencing project: providing services to taxonomists for standard genome sequencing and annotation.</title>
        <authorList>
            <consortium name="The Broad Institute Genomics Platform"/>
            <consortium name="The Broad Institute Genome Sequencing Center for Infectious Disease"/>
            <person name="Wu L."/>
            <person name="Ma J."/>
        </authorList>
    </citation>
    <scope>NUCLEOTIDE SEQUENCE [LARGE SCALE GENOMIC DNA]</scope>
    <source>
        <strain evidence="3">CCUG 49339</strain>
    </source>
</reference>
<comment type="caution">
    <text evidence="2">The sequence shown here is derived from an EMBL/GenBank/DDBJ whole genome shotgun (WGS) entry which is preliminary data.</text>
</comment>
<evidence type="ECO:0000313" key="3">
    <source>
        <dbReference type="Proteomes" id="UP001597214"/>
    </source>
</evidence>
<dbReference type="InterPro" id="IPR027417">
    <property type="entry name" value="P-loop_NTPase"/>
</dbReference>
<protein>
    <recommendedName>
        <fullName evidence="1">Guanylate kinase-like domain-containing protein</fullName>
    </recommendedName>
</protein>
<dbReference type="Pfam" id="PF00625">
    <property type="entry name" value="Guanylate_kin"/>
    <property type="match status" value="1"/>
</dbReference>
<dbReference type="InterPro" id="IPR008144">
    <property type="entry name" value="Guanylate_kin-like_dom"/>
</dbReference>
<dbReference type="PROSITE" id="PS50052">
    <property type="entry name" value="GUANYLATE_KINASE_2"/>
    <property type="match status" value="1"/>
</dbReference>
<dbReference type="RefSeq" id="WP_377926494.1">
    <property type="nucleotide sequence ID" value="NZ_JBHUEM010000003.1"/>
</dbReference>
<evidence type="ECO:0000313" key="2">
    <source>
        <dbReference type="EMBL" id="MFD1735395.1"/>
    </source>
</evidence>
<sequence>MCGKKKFIIAITGAPGTGKTRLTNFINDEYSIPSPRHITTRKPREDDKNGFYKYISKAEFMSNLKRYYICSGDGIRYYGIEKKEIIKQLEFNDIIVINCSLKDLEQLRKKSENIFIVYLTFSNLRHYIQKNTYSRKWDATELDSRITEAIKDSNQYNDLFKNLTINVDQNSFSEIKDKFSETFFAFLKELNFTTPIHN</sequence>
<dbReference type="Proteomes" id="UP001597214">
    <property type="component" value="Unassembled WGS sequence"/>
</dbReference>